<dbReference type="GO" id="GO:0046983">
    <property type="term" value="F:protein dimerization activity"/>
    <property type="evidence" value="ECO:0007669"/>
    <property type="project" value="InterPro"/>
</dbReference>
<keyword evidence="5" id="KW-0418">Kinase</keyword>
<feature type="transmembrane region" description="Helical" evidence="9">
    <location>
        <begin position="63"/>
        <end position="82"/>
    </location>
</feature>
<evidence type="ECO:0000256" key="5">
    <source>
        <dbReference type="ARBA" id="ARBA00022777"/>
    </source>
</evidence>
<feature type="domain" description="Histidine kinase/HSP90-like ATPase" evidence="10">
    <location>
        <begin position="376"/>
        <end position="469"/>
    </location>
</feature>
<reference evidence="11 12" key="1">
    <citation type="submission" date="2018-10" db="EMBL/GenBank/DDBJ databases">
        <title>Marmoricola sp. 4Q3S-7 whole genome shotgun sequence.</title>
        <authorList>
            <person name="Li F."/>
        </authorList>
    </citation>
    <scope>NUCLEOTIDE SEQUENCE [LARGE SCALE GENOMIC DNA]</scope>
    <source>
        <strain evidence="11 12">4Q3S-7</strain>
    </source>
</reference>
<evidence type="ECO:0000256" key="7">
    <source>
        <dbReference type="ARBA" id="ARBA00023012"/>
    </source>
</evidence>
<evidence type="ECO:0000256" key="9">
    <source>
        <dbReference type="SAM" id="Phobius"/>
    </source>
</evidence>
<evidence type="ECO:0000256" key="8">
    <source>
        <dbReference type="ARBA" id="ARBA00023136"/>
    </source>
</evidence>
<accession>A0A3L8P2E1</accession>
<feature type="transmembrane region" description="Helical" evidence="9">
    <location>
        <begin position="94"/>
        <end position="111"/>
    </location>
</feature>
<dbReference type="GO" id="GO:0005886">
    <property type="term" value="C:plasma membrane"/>
    <property type="evidence" value="ECO:0007669"/>
    <property type="project" value="UniProtKB-SubCell"/>
</dbReference>
<dbReference type="EMBL" id="RDBE01000007">
    <property type="protein sequence ID" value="RLV49147.1"/>
    <property type="molecule type" value="Genomic_DNA"/>
</dbReference>
<comment type="subcellular location">
    <subcellularLocation>
        <location evidence="1">Cell membrane</location>
        <topology evidence="1">Multi-pass membrane protein</topology>
    </subcellularLocation>
</comment>
<dbReference type="InterPro" id="IPR050482">
    <property type="entry name" value="Sensor_HK_TwoCompSys"/>
</dbReference>
<dbReference type="CDD" id="cd16917">
    <property type="entry name" value="HATPase_UhpB-NarQ-NarX-like"/>
    <property type="match status" value="1"/>
</dbReference>
<keyword evidence="7" id="KW-0902">Two-component regulatory system</keyword>
<dbReference type="Gene3D" id="3.30.565.10">
    <property type="entry name" value="Histidine kinase-like ATPase, C-terminal domain"/>
    <property type="match status" value="1"/>
</dbReference>
<feature type="transmembrane region" description="Helical" evidence="9">
    <location>
        <begin position="29"/>
        <end position="51"/>
    </location>
</feature>
<dbReference type="Gene3D" id="1.20.5.1930">
    <property type="match status" value="1"/>
</dbReference>
<dbReference type="Pfam" id="PF02518">
    <property type="entry name" value="HATPase_c"/>
    <property type="match status" value="1"/>
</dbReference>
<evidence type="ECO:0000259" key="10">
    <source>
        <dbReference type="SMART" id="SM00387"/>
    </source>
</evidence>
<keyword evidence="12" id="KW-1185">Reference proteome</keyword>
<evidence type="ECO:0000256" key="2">
    <source>
        <dbReference type="ARBA" id="ARBA00022475"/>
    </source>
</evidence>
<comment type="caution">
    <text evidence="11">The sequence shown here is derived from an EMBL/GenBank/DDBJ whole genome shotgun (WGS) entry which is preliminary data.</text>
</comment>
<dbReference type="InterPro" id="IPR011712">
    <property type="entry name" value="Sig_transdc_His_kin_sub3_dim/P"/>
</dbReference>
<dbReference type="SUPFAM" id="SSF55874">
    <property type="entry name" value="ATPase domain of HSP90 chaperone/DNA topoisomerase II/histidine kinase"/>
    <property type="match status" value="1"/>
</dbReference>
<dbReference type="PANTHER" id="PTHR24421:SF37">
    <property type="entry name" value="SENSOR HISTIDINE KINASE NARS"/>
    <property type="match status" value="1"/>
</dbReference>
<evidence type="ECO:0000313" key="12">
    <source>
        <dbReference type="Proteomes" id="UP000281708"/>
    </source>
</evidence>
<dbReference type="PANTHER" id="PTHR24421">
    <property type="entry name" value="NITRATE/NITRITE SENSOR PROTEIN NARX-RELATED"/>
    <property type="match status" value="1"/>
</dbReference>
<evidence type="ECO:0000256" key="3">
    <source>
        <dbReference type="ARBA" id="ARBA00022679"/>
    </source>
</evidence>
<keyword evidence="3" id="KW-0808">Transferase</keyword>
<keyword evidence="2" id="KW-1003">Cell membrane</keyword>
<keyword evidence="6 9" id="KW-1133">Transmembrane helix</keyword>
<keyword evidence="8 9" id="KW-0472">Membrane</keyword>
<dbReference type="AlphaFoldDB" id="A0A3L8P2E1"/>
<evidence type="ECO:0000256" key="1">
    <source>
        <dbReference type="ARBA" id="ARBA00004651"/>
    </source>
</evidence>
<dbReference type="InterPro" id="IPR003594">
    <property type="entry name" value="HATPase_dom"/>
</dbReference>
<dbReference type="Pfam" id="PF07730">
    <property type="entry name" value="HisKA_3"/>
    <property type="match status" value="1"/>
</dbReference>
<gene>
    <name evidence="11" type="ORF">D9V37_11335</name>
</gene>
<dbReference type="Proteomes" id="UP000281708">
    <property type="component" value="Unassembled WGS sequence"/>
</dbReference>
<sequence length="472" mass="50519">MIALAAVLSVATLIGRVSEDLLAILEGGAVAGIGVLTQPAGTTVLPYLVVPMLVGATAARMPGLVRVLVAEALVAAVAWWPVNGRPTLSQTRPLLLWLGAALLVGLVVVLLQRRLESRSDTGSYRDAIALIEQLDALSGRLSGGLDPVALAEELMAEADLFVTVQQAAVFTRTPVGTVAPLRYSTFSAPQAFVGLDDFVENCWRSDRPLIRENVAGVPVRTGTRTVGVLTLDLPRPADHRSLLRLQEALGGLALQLHAALLFDSVRAHATSEERNRLAREVHDGVAQDVASLGYMVDGLSAAATTDDQREQLVALRREVTRVVAELRASVYDLRNEMRAGQGLGQGVSAFARQIGSRSDLTVHVRLDEGATRLRPHVEAELLRIAQEAMNNARKHSGGSNLWVSCTVRPPYAEIEVIDDGVGLQPGRHDSHGLRIMRERAEGIGARLEVANRTGDTSGTQLRVRLGRPAGTT</sequence>
<protein>
    <recommendedName>
        <fullName evidence="10">Histidine kinase/HSP90-like ATPase domain-containing protein</fullName>
    </recommendedName>
</protein>
<dbReference type="GO" id="GO:0000155">
    <property type="term" value="F:phosphorelay sensor kinase activity"/>
    <property type="evidence" value="ECO:0007669"/>
    <property type="project" value="InterPro"/>
</dbReference>
<dbReference type="InterPro" id="IPR036890">
    <property type="entry name" value="HATPase_C_sf"/>
</dbReference>
<keyword evidence="4 9" id="KW-0812">Transmembrane</keyword>
<name>A0A3L8P2E1_9ACTN</name>
<organism evidence="11 12">
    <name type="scientific">Nocardioides mangrovicus</name>
    <dbReference type="NCBI Taxonomy" id="2478913"/>
    <lineage>
        <taxon>Bacteria</taxon>
        <taxon>Bacillati</taxon>
        <taxon>Actinomycetota</taxon>
        <taxon>Actinomycetes</taxon>
        <taxon>Propionibacteriales</taxon>
        <taxon>Nocardioidaceae</taxon>
        <taxon>Nocardioides</taxon>
    </lineage>
</organism>
<evidence type="ECO:0000313" key="11">
    <source>
        <dbReference type="EMBL" id="RLV49147.1"/>
    </source>
</evidence>
<evidence type="ECO:0000256" key="6">
    <source>
        <dbReference type="ARBA" id="ARBA00022989"/>
    </source>
</evidence>
<dbReference type="SMART" id="SM00387">
    <property type="entry name" value="HATPase_c"/>
    <property type="match status" value="1"/>
</dbReference>
<evidence type="ECO:0000256" key="4">
    <source>
        <dbReference type="ARBA" id="ARBA00022692"/>
    </source>
</evidence>
<proteinExistence type="predicted"/>